<feature type="compositionally biased region" description="Polar residues" evidence="6">
    <location>
        <begin position="174"/>
        <end position="183"/>
    </location>
</feature>
<evidence type="ECO:0000313" key="10">
    <source>
        <dbReference type="Proteomes" id="UP001447188"/>
    </source>
</evidence>
<feature type="region of interest" description="Disordered" evidence="6">
    <location>
        <begin position="174"/>
        <end position="217"/>
    </location>
</feature>
<dbReference type="EMBL" id="JBBBZM010000167">
    <property type="protein sequence ID" value="KAL0632464.1"/>
    <property type="molecule type" value="Genomic_DNA"/>
</dbReference>
<comment type="similarity">
    <text evidence="5">Belongs to the SAT4 family.</text>
</comment>
<feature type="transmembrane region" description="Helical" evidence="7">
    <location>
        <begin position="58"/>
        <end position="84"/>
    </location>
</feature>
<evidence type="ECO:0000256" key="3">
    <source>
        <dbReference type="ARBA" id="ARBA00022989"/>
    </source>
</evidence>
<feature type="transmembrane region" description="Helical" evidence="7">
    <location>
        <begin position="96"/>
        <end position="120"/>
    </location>
</feature>
<evidence type="ECO:0000256" key="2">
    <source>
        <dbReference type="ARBA" id="ARBA00022692"/>
    </source>
</evidence>
<gene>
    <name evidence="9" type="ORF">Q9L58_008648</name>
</gene>
<evidence type="ECO:0000256" key="4">
    <source>
        <dbReference type="ARBA" id="ARBA00023136"/>
    </source>
</evidence>
<comment type="caution">
    <text evidence="9">The sequence shown here is derived from an EMBL/GenBank/DDBJ whole genome shotgun (WGS) entry which is preliminary data.</text>
</comment>
<proteinExistence type="inferred from homology"/>
<keyword evidence="10" id="KW-1185">Reference proteome</keyword>
<dbReference type="Pfam" id="PF20684">
    <property type="entry name" value="Fung_rhodopsin"/>
    <property type="match status" value="1"/>
</dbReference>
<dbReference type="PANTHER" id="PTHR33048:SF47">
    <property type="entry name" value="INTEGRAL MEMBRANE PROTEIN-RELATED"/>
    <property type="match status" value="1"/>
</dbReference>
<dbReference type="InterPro" id="IPR052337">
    <property type="entry name" value="SAT4-like"/>
</dbReference>
<name>A0ABR3G941_9PEZI</name>
<accession>A0ABR3G941</accession>
<comment type="subcellular location">
    <subcellularLocation>
        <location evidence="1">Membrane</location>
        <topology evidence="1">Multi-pass membrane protein</topology>
    </subcellularLocation>
</comment>
<protein>
    <recommendedName>
        <fullName evidence="8">Rhodopsin domain-containing protein</fullName>
    </recommendedName>
</protein>
<sequence>MVVGRLHDHKFCRNNGYQSLCVYARFAKLASYKKPTSFDNAQGPTKNRSPQNYCTAIYYMWVFGLHSGLSMATDILVMAIPIALGMQMNLSRRLHFAIVFVLTIGGVSIAASIVRFTGILPIAGPQLGIGGSQDAIRTVMFWSHIEFACAFVAACLPSYRALWLKKQDAKSSSASREYSGQRSTRSKAIHEEDTIALASRHSHSPVISERSRYGDGY</sequence>
<evidence type="ECO:0000313" key="9">
    <source>
        <dbReference type="EMBL" id="KAL0632464.1"/>
    </source>
</evidence>
<keyword evidence="3 7" id="KW-1133">Transmembrane helix</keyword>
<keyword evidence="2 7" id="KW-0812">Transmembrane</keyword>
<reference evidence="9 10" key="1">
    <citation type="submission" date="2024-02" db="EMBL/GenBank/DDBJ databases">
        <title>Discinaceae phylogenomics.</title>
        <authorList>
            <person name="Dirks A.C."/>
            <person name="James T.Y."/>
        </authorList>
    </citation>
    <scope>NUCLEOTIDE SEQUENCE [LARGE SCALE GENOMIC DNA]</scope>
    <source>
        <strain evidence="9 10">ACD0624</strain>
    </source>
</reference>
<feature type="transmembrane region" description="Helical" evidence="7">
    <location>
        <begin position="140"/>
        <end position="162"/>
    </location>
</feature>
<dbReference type="InterPro" id="IPR049326">
    <property type="entry name" value="Rhodopsin_dom_fungi"/>
</dbReference>
<keyword evidence="4 7" id="KW-0472">Membrane</keyword>
<organism evidence="9 10">
    <name type="scientific">Discina gigas</name>
    <dbReference type="NCBI Taxonomy" id="1032678"/>
    <lineage>
        <taxon>Eukaryota</taxon>
        <taxon>Fungi</taxon>
        <taxon>Dikarya</taxon>
        <taxon>Ascomycota</taxon>
        <taxon>Pezizomycotina</taxon>
        <taxon>Pezizomycetes</taxon>
        <taxon>Pezizales</taxon>
        <taxon>Discinaceae</taxon>
        <taxon>Discina</taxon>
    </lineage>
</organism>
<evidence type="ECO:0000256" key="1">
    <source>
        <dbReference type="ARBA" id="ARBA00004141"/>
    </source>
</evidence>
<evidence type="ECO:0000259" key="8">
    <source>
        <dbReference type="Pfam" id="PF20684"/>
    </source>
</evidence>
<dbReference type="PANTHER" id="PTHR33048">
    <property type="entry name" value="PTH11-LIKE INTEGRAL MEMBRANE PROTEIN (AFU_ORTHOLOGUE AFUA_5G11245)"/>
    <property type="match status" value="1"/>
</dbReference>
<evidence type="ECO:0000256" key="6">
    <source>
        <dbReference type="SAM" id="MobiDB-lite"/>
    </source>
</evidence>
<evidence type="ECO:0000256" key="5">
    <source>
        <dbReference type="ARBA" id="ARBA00038359"/>
    </source>
</evidence>
<dbReference type="Proteomes" id="UP001447188">
    <property type="component" value="Unassembled WGS sequence"/>
</dbReference>
<feature type="domain" description="Rhodopsin" evidence="8">
    <location>
        <begin position="51"/>
        <end position="163"/>
    </location>
</feature>
<evidence type="ECO:0000256" key="7">
    <source>
        <dbReference type="SAM" id="Phobius"/>
    </source>
</evidence>